<organism evidence="4 5">
    <name type="scientific">Ziziphus jujuba</name>
    <name type="common">Chinese jujube</name>
    <name type="synonym">Ziziphus sativa</name>
    <dbReference type="NCBI Taxonomy" id="326968"/>
    <lineage>
        <taxon>Eukaryota</taxon>
        <taxon>Viridiplantae</taxon>
        <taxon>Streptophyta</taxon>
        <taxon>Embryophyta</taxon>
        <taxon>Tracheophyta</taxon>
        <taxon>Spermatophyta</taxon>
        <taxon>Magnoliopsida</taxon>
        <taxon>eudicotyledons</taxon>
        <taxon>Gunneridae</taxon>
        <taxon>Pentapetalae</taxon>
        <taxon>rosids</taxon>
        <taxon>fabids</taxon>
        <taxon>Rosales</taxon>
        <taxon>Rhamnaceae</taxon>
        <taxon>Paliureae</taxon>
        <taxon>Ziziphus</taxon>
    </lineage>
</organism>
<dbReference type="GeneID" id="132800142"/>
<evidence type="ECO:0000259" key="1">
    <source>
        <dbReference type="Pfam" id="PF03108"/>
    </source>
</evidence>
<dbReference type="InterPro" id="IPR018289">
    <property type="entry name" value="MULE_transposase_dom"/>
</dbReference>
<dbReference type="InterPro" id="IPR058594">
    <property type="entry name" value="PB1-like_dom_pln"/>
</dbReference>
<feature type="domain" description="MULE transposase" evidence="2">
    <location>
        <begin position="434"/>
        <end position="528"/>
    </location>
</feature>
<evidence type="ECO:0000313" key="5">
    <source>
        <dbReference type="RefSeq" id="XP_060669131.1"/>
    </source>
</evidence>
<keyword evidence="4" id="KW-1185">Reference proteome</keyword>
<dbReference type="PANTHER" id="PTHR31973:SF187">
    <property type="entry name" value="MUTATOR TRANSPOSASE MUDRA PROTEIN"/>
    <property type="match status" value="1"/>
</dbReference>
<evidence type="ECO:0000313" key="4">
    <source>
        <dbReference type="Proteomes" id="UP001652623"/>
    </source>
</evidence>
<name>A0ABM3ZXD0_ZIZJJ</name>
<dbReference type="Pfam" id="PF10551">
    <property type="entry name" value="MULE"/>
    <property type="match status" value="1"/>
</dbReference>
<dbReference type="Pfam" id="PF03108">
    <property type="entry name" value="DBD_Tnp_Mut"/>
    <property type="match status" value="1"/>
</dbReference>
<dbReference type="Proteomes" id="UP001652623">
    <property type="component" value="Chromosome 12"/>
</dbReference>
<sequence length="536" mass="61277">MVQELGYYGFKKLWYLSPGMSVNYGLRQMKDDDDAMHVADLGSRFKVIDIYVEHPEDIPLLADIEGIGDNTSRERSVDYERIDLHDIHVNAVDDAAINSHCVERVHTRDGENLYDIDVDEDEDDHDWLQECATVADHLAACSSYEGGVRYSNLADDKAKLADDDVASIQNDDIGATGVGLADTANEAEDAVHGPNLVGNVGQYDVIYDSDQLVSLPSSSDEDEVNSHIPVYSIQGANLEMHIGMKFASHIEFKEYLVNYALSGGWNIRFTKNVSWRVTTVCEEGCPWRVHAFNMQAQETFQIKILQEEHTCTRSLTNRFVKLKWLVKRYFNDFRANPNMKLSTFQDKVKQDLIVDIIRSQAYRAREKANSMATGDVAEQYSRLWDYCAEIDRSNPESTCRLKINKESEKSIFQRIYICLVACKERFKTSCIPFIGLDGCHLKGQHGGQLLTAVGRDPNRQMLPIAYAVVETENKDSWSWFLQYLMEDIEYTDDKNFTFMSDQQKGLIPAIEGLMPNVDHRYYMRYLYANFSKLYQG</sequence>
<dbReference type="PANTHER" id="PTHR31973">
    <property type="entry name" value="POLYPROTEIN, PUTATIVE-RELATED"/>
    <property type="match status" value="1"/>
</dbReference>
<gene>
    <name evidence="5" type="primary">LOC132800142</name>
</gene>
<dbReference type="RefSeq" id="XP_060669131.1">
    <property type="nucleotide sequence ID" value="XM_060813148.1"/>
</dbReference>
<proteinExistence type="predicted"/>
<protein>
    <submittedName>
        <fullName evidence="5">Uncharacterized protein LOC132800142</fullName>
    </submittedName>
</protein>
<accession>A0ABM3ZXD0</accession>
<reference evidence="5" key="1">
    <citation type="submission" date="2025-08" db="UniProtKB">
        <authorList>
            <consortium name="RefSeq"/>
        </authorList>
    </citation>
    <scope>IDENTIFICATION</scope>
    <source>
        <tissue evidence="5">Seedling</tissue>
    </source>
</reference>
<evidence type="ECO:0000259" key="3">
    <source>
        <dbReference type="Pfam" id="PF26130"/>
    </source>
</evidence>
<dbReference type="Pfam" id="PF26130">
    <property type="entry name" value="PB1-like"/>
    <property type="match status" value="1"/>
</dbReference>
<feature type="domain" description="Transposase MuDR plant" evidence="1">
    <location>
        <begin position="238"/>
        <end position="302"/>
    </location>
</feature>
<evidence type="ECO:0000259" key="2">
    <source>
        <dbReference type="Pfam" id="PF10551"/>
    </source>
</evidence>
<feature type="domain" description="PB1-like" evidence="3">
    <location>
        <begin position="1"/>
        <end position="54"/>
    </location>
</feature>
<dbReference type="InterPro" id="IPR004332">
    <property type="entry name" value="Transposase_MuDR"/>
</dbReference>